<dbReference type="InterPro" id="IPR036259">
    <property type="entry name" value="MFS_trans_sf"/>
</dbReference>
<accession>A0ABS2N2E8</accession>
<organism evidence="10 11">
    <name type="scientific">Aquibacillus albus</name>
    <dbReference type="NCBI Taxonomy" id="1168171"/>
    <lineage>
        <taxon>Bacteria</taxon>
        <taxon>Bacillati</taxon>
        <taxon>Bacillota</taxon>
        <taxon>Bacilli</taxon>
        <taxon>Bacillales</taxon>
        <taxon>Bacillaceae</taxon>
        <taxon>Aquibacillus</taxon>
    </lineage>
</organism>
<evidence type="ECO:0000256" key="2">
    <source>
        <dbReference type="ARBA" id="ARBA00022448"/>
    </source>
</evidence>
<feature type="domain" description="Major facilitator superfamily (MFS) profile" evidence="9">
    <location>
        <begin position="153"/>
        <end position="377"/>
    </location>
</feature>
<sequence>MIRLSIFFFLLFCTFAITGALMPLYLNYLGFSTDQIGLQLALGAVIAVIGQPLFGYVSDRLQSTKKVLIGVMIAGLISGMIYFMLDSFYFVIVSFIILNFFMSASGPLIENLTIAYSQRYNANYGLIRLWGDIGVGTSSVVVAFLISLIGIQYMGAIYIAMLLAGMITALFLQDVERKSKAVISMKSIGQLFSNRNYLWFLFISLIIFTTNRMNDSLLTVYLSNLGATESQIGMAWMLATFASAPLFIVMGKLLKKYSEMVFVSIAAFLYSVRWFLYSWFDDAVVIIYLQLLNGISFPVFIVAALFLVTKIVQDEVIATAQTVYIAVIVGLGGLIGSGGGGWYMESFGPQATYVLGGYITLIGAILSVITLYKQKKQ</sequence>
<proteinExistence type="predicted"/>
<dbReference type="Proteomes" id="UP001296943">
    <property type="component" value="Unassembled WGS sequence"/>
</dbReference>
<keyword evidence="3" id="KW-1003">Cell membrane</keyword>
<dbReference type="InterPro" id="IPR020846">
    <property type="entry name" value="MFS_dom"/>
</dbReference>
<evidence type="ECO:0000256" key="6">
    <source>
        <dbReference type="ARBA" id="ARBA00022989"/>
    </source>
</evidence>
<keyword evidence="4" id="KW-0997">Cell inner membrane</keyword>
<feature type="transmembrane region" description="Helical" evidence="8">
    <location>
        <begin position="233"/>
        <end position="254"/>
    </location>
</feature>
<dbReference type="RefSeq" id="WP_204500612.1">
    <property type="nucleotide sequence ID" value="NZ_JAFBDR010000016.1"/>
</dbReference>
<evidence type="ECO:0000259" key="9">
    <source>
        <dbReference type="PROSITE" id="PS50850"/>
    </source>
</evidence>
<keyword evidence="2" id="KW-0813">Transport</keyword>
<comment type="subcellular location">
    <subcellularLocation>
        <location evidence="1">Cell inner membrane</location>
        <topology evidence="1">Multi-pass membrane protein</topology>
    </subcellularLocation>
</comment>
<dbReference type="InterPro" id="IPR024989">
    <property type="entry name" value="MFS_assoc_dom"/>
</dbReference>
<feature type="transmembrane region" description="Helical" evidence="8">
    <location>
        <begin position="261"/>
        <end position="280"/>
    </location>
</feature>
<feature type="transmembrane region" description="Helical" evidence="8">
    <location>
        <begin position="36"/>
        <end position="55"/>
    </location>
</feature>
<feature type="transmembrane region" description="Helical" evidence="8">
    <location>
        <begin position="196"/>
        <end position="213"/>
    </location>
</feature>
<evidence type="ECO:0000256" key="1">
    <source>
        <dbReference type="ARBA" id="ARBA00004429"/>
    </source>
</evidence>
<dbReference type="PROSITE" id="PS50850">
    <property type="entry name" value="MFS"/>
    <property type="match status" value="1"/>
</dbReference>
<feature type="transmembrane region" description="Helical" evidence="8">
    <location>
        <begin position="350"/>
        <end position="372"/>
    </location>
</feature>
<evidence type="ECO:0000256" key="8">
    <source>
        <dbReference type="SAM" id="Phobius"/>
    </source>
</evidence>
<feature type="transmembrane region" description="Helical" evidence="8">
    <location>
        <begin position="91"/>
        <end position="109"/>
    </location>
</feature>
<dbReference type="Gene3D" id="1.20.1250.20">
    <property type="entry name" value="MFS general substrate transporter like domains"/>
    <property type="match status" value="2"/>
</dbReference>
<keyword evidence="11" id="KW-1185">Reference proteome</keyword>
<dbReference type="SUPFAM" id="SSF103473">
    <property type="entry name" value="MFS general substrate transporter"/>
    <property type="match status" value="1"/>
</dbReference>
<dbReference type="PANTHER" id="PTHR23522:SF10">
    <property type="entry name" value="3-PHENYLPROPIONIC ACID TRANSPORTER-RELATED"/>
    <property type="match status" value="1"/>
</dbReference>
<protein>
    <submittedName>
        <fullName evidence="10">PPP family 3-phenylpropionic acid transporter</fullName>
    </submittedName>
</protein>
<evidence type="ECO:0000313" key="11">
    <source>
        <dbReference type="Proteomes" id="UP001296943"/>
    </source>
</evidence>
<evidence type="ECO:0000256" key="4">
    <source>
        <dbReference type="ARBA" id="ARBA00022519"/>
    </source>
</evidence>
<name>A0ABS2N2E8_9BACI</name>
<gene>
    <name evidence="10" type="ORF">JOC48_002803</name>
</gene>
<comment type="caution">
    <text evidence="10">The sequence shown here is derived from an EMBL/GenBank/DDBJ whole genome shotgun (WGS) entry which is preliminary data.</text>
</comment>
<feature type="transmembrane region" description="Helical" evidence="8">
    <location>
        <begin position="286"/>
        <end position="311"/>
    </location>
</feature>
<evidence type="ECO:0000256" key="5">
    <source>
        <dbReference type="ARBA" id="ARBA00022692"/>
    </source>
</evidence>
<keyword evidence="7 8" id="KW-0472">Membrane</keyword>
<evidence type="ECO:0000256" key="7">
    <source>
        <dbReference type="ARBA" id="ARBA00023136"/>
    </source>
</evidence>
<feature type="transmembrane region" description="Helical" evidence="8">
    <location>
        <begin position="323"/>
        <end position="344"/>
    </location>
</feature>
<dbReference type="PANTHER" id="PTHR23522">
    <property type="entry name" value="BLL5896 PROTEIN"/>
    <property type="match status" value="1"/>
</dbReference>
<feature type="transmembrane region" description="Helical" evidence="8">
    <location>
        <begin position="157"/>
        <end position="175"/>
    </location>
</feature>
<keyword evidence="5 8" id="KW-0812">Transmembrane</keyword>
<evidence type="ECO:0000256" key="3">
    <source>
        <dbReference type="ARBA" id="ARBA00022475"/>
    </source>
</evidence>
<reference evidence="10 11" key="1">
    <citation type="submission" date="2021-01" db="EMBL/GenBank/DDBJ databases">
        <title>Genomic Encyclopedia of Type Strains, Phase IV (KMG-IV): sequencing the most valuable type-strain genomes for metagenomic binning, comparative biology and taxonomic classification.</title>
        <authorList>
            <person name="Goeker M."/>
        </authorList>
    </citation>
    <scope>NUCLEOTIDE SEQUENCE [LARGE SCALE GENOMIC DNA]</scope>
    <source>
        <strain evidence="10 11">DSM 23711</strain>
    </source>
</reference>
<dbReference type="Pfam" id="PF12832">
    <property type="entry name" value="MFS_1_like"/>
    <property type="match status" value="1"/>
</dbReference>
<dbReference type="EMBL" id="JAFBDR010000016">
    <property type="protein sequence ID" value="MBM7572300.1"/>
    <property type="molecule type" value="Genomic_DNA"/>
</dbReference>
<feature type="transmembrane region" description="Helical" evidence="8">
    <location>
        <begin position="67"/>
        <end position="85"/>
    </location>
</feature>
<keyword evidence="6 8" id="KW-1133">Transmembrane helix</keyword>
<evidence type="ECO:0000313" key="10">
    <source>
        <dbReference type="EMBL" id="MBM7572300.1"/>
    </source>
</evidence>
<feature type="transmembrane region" description="Helical" evidence="8">
    <location>
        <begin position="129"/>
        <end position="151"/>
    </location>
</feature>